<evidence type="ECO:0000256" key="3">
    <source>
        <dbReference type="ARBA" id="ARBA00023186"/>
    </source>
</evidence>
<comment type="subunit">
    <text evidence="2">Heterohexamer of two PFD-alpha type and four PFD-beta type subunits.</text>
</comment>
<dbReference type="AlphaFoldDB" id="A0A5S6PZQ2"/>
<dbReference type="InterPro" id="IPR016661">
    <property type="entry name" value="PFDN4"/>
</dbReference>
<comment type="similarity">
    <text evidence="1">Belongs to the prefoldin subunit beta family.</text>
</comment>
<evidence type="ECO:0000313" key="6">
    <source>
        <dbReference type="WBParaSite" id="TMUE_3000014901.1"/>
    </source>
</evidence>
<organism evidence="4 5">
    <name type="scientific">Trichuris muris</name>
    <name type="common">Mouse whipworm</name>
    <dbReference type="NCBI Taxonomy" id="70415"/>
    <lineage>
        <taxon>Eukaryota</taxon>
        <taxon>Metazoa</taxon>
        <taxon>Ecdysozoa</taxon>
        <taxon>Nematoda</taxon>
        <taxon>Enoplea</taxon>
        <taxon>Dorylaimia</taxon>
        <taxon>Trichinellida</taxon>
        <taxon>Trichuridae</taxon>
        <taxon>Trichuris</taxon>
    </lineage>
</organism>
<dbReference type="WBParaSite" id="TMUE_3000014901.1">
    <property type="protein sequence ID" value="TMUE_3000014901.1"/>
    <property type="gene ID" value="WBGene00294678"/>
</dbReference>
<keyword evidence="3" id="KW-0143">Chaperone</keyword>
<dbReference type="GO" id="GO:0005737">
    <property type="term" value="C:cytoplasm"/>
    <property type="evidence" value="ECO:0007669"/>
    <property type="project" value="TreeGrafter"/>
</dbReference>
<dbReference type="Pfam" id="PF01920">
    <property type="entry name" value="Prefoldin_2"/>
    <property type="match status" value="1"/>
</dbReference>
<keyword evidence="4" id="KW-1185">Reference proteome</keyword>
<reference evidence="4" key="2">
    <citation type="submission" date="2014-03" db="EMBL/GenBank/DDBJ databases">
        <title>The whipworm genome and dual-species transcriptomics of an intimate host-pathogen interaction.</title>
        <authorList>
            <person name="Foth B.J."/>
            <person name="Tsai I.J."/>
            <person name="Reid A.J."/>
            <person name="Bancroft A.J."/>
            <person name="Nichol S."/>
            <person name="Tracey A."/>
            <person name="Holroyd N."/>
            <person name="Cotton J.A."/>
            <person name="Stanley E.J."/>
            <person name="Zarowiecki M."/>
            <person name="Liu J.Z."/>
            <person name="Huckvale T."/>
            <person name="Cooper P.J."/>
            <person name="Grencis R.K."/>
            <person name="Berriman M."/>
        </authorList>
    </citation>
    <scope>NUCLEOTIDE SEQUENCE [LARGE SCALE GENOMIC DNA]</scope>
    <source>
        <strain evidence="4">Edinburgh</strain>
    </source>
</reference>
<protein>
    <submittedName>
        <fullName evidence="5 6">Prefoldin subunit 4</fullName>
    </submittedName>
</protein>
<dbReference type="PANTHER" id="PTHR21100:SF9">
    <property type="entry name" value="PREFOLDIN SUBUNIT 4"/>
    <property type="match status" value="1"/>
</dbReference>
<dbReference type="GO" id="GO:0051082">
    <property type="term" value="F:unfolded protein binding"/>
    <property type="evidence" value="ECO:0007669"/>
    <property type="project" value="InterPro"/>
</dbReference>
<dbReference type="Proteomes" id="UP000046395">
    <property type="component" value="Unassembled WGS sequence"/>
</dbReference>
<dbReference type="PANTHER" id="PTHR21100">
    <property type="entry name" value="PREFOLDIN SUBUNIT 4"/>
    <property type="match status" value="1"/>
</dbReference>
<dbReference type="InterPro" id="IPR002777">
    <property type="entry name" value="PFD_beta-like"/>
</dbReference>
<dbReference type="GO" id="GO:0016272">
    <property type="term" value="C:prefoldin complex"/>
    <property type="evidence" value="ECO:0007669"/>
    <property type="project" value="InterPro"/>
</dbReference>
<sequence>MREVYSTGKDVPVSRVQCKKICRFAVLNTRRTAAKVERDVIAQALSNARVASGELLLIDDDSPNPWIRHGEIFVEMGSEEARDTVNAIEEGLQEQLDTVDSCLNSNALEMQKLRKVLKRDFGDHIALDEE</sequence>
<dbReference type="GO" id="GO:0006457">
    <property type="term" value="P:protein folding"/>
    <property type="evidence" value="ECO:0007669"/>
    <property type="project" value="InterPro"/>
</dbReference>
<proteinExistence type="inferred from homology"/>
<accession>A0A5S6PZQ2</accession>
<reference evidence="5 6" key="3">
    <citation type="submission" date="2019-12" db="UniProtKB">
        <authorList>
            <consortium name="WormBaseParasite"/>
        </authorList>
    </citation>
    <scope>IDENTIFICATION</scope>
</reference>
<dbReference type="WBParaSite" id="TMUE_0000000207.1">
    <property type="protein sequence ID" value="TMUE_0000000207.1"/>
    <property type="gene ID" value="WBGene00296148"/>
</dbReference>
<evidence type="ECO:0000256" key="2">
    <source>
        <dbReference type="ARBA" id="ARBA00011695"/>
    </source>
</evidence>
<evidence type="ECO:0000256" key="1">
    <source>
        <dbReference type="ARBA" id="ARBA00008045"/>
    </source>
</evidence>
<reference evidence="4" key="1">
    <citation type="submission" date="2013-11" db="EMBL/GenBank/DDBJ databases">
        <authorList>
            <person name="Aslett M."/>
        </authorList>
    </citation>
    <scope>NUCLEOTIDE SEQUENCE [LARGE SCALE GENOMIC DNA]</scope>
    <source>
        <strain evidence="4">Edinburgh</strain>
    </source>
</reference>
<name>A0A5S6PZQ2_TRIMR</name>
<evidence type="ECO:0000313" key="5">
    <source>
        <dbReference type="WBParaSite" id="TMUE_0000000207.1"/>
    </source>
</evidence>
<evidence type="ECO:0000313" key="4">
    <source>
        <dbReference type="Proteomes" id="UP000046395"/>
    </source>
</evidence>